<dbReference type="PANTHER" id="PTHR43829:SF24">
    <property type="entry name" value="MIP AQUAPORIN (EUROFUNG)"/>
    <property type="match status" value="1"/>
</dbReference>
<keyword evidence="7 9" id="KW-0472">Membrane</keyword>
<dbReference type="FunFam" id="1.20.1080.10:FF:000022">
    <property type="entry name" value="MIP aquaporin"/>
    <property type="match status" value="1"/>
</dbReference>
<comment type="caution">
    <text evidence="10">The sequence shown here is derived from an EMBL/GenBank/DDBJ whole genome shotgun (WGS) entry which is preliminary data.</text>
</comment>
<feature type="transmembrane region" description="Helical" evidence="9">
    <location>
        <begin position="460"/>
        <end position="486"/>
    </location>
</feature>
<evidence type="ECO:0000256" key="9">
    <source>
        <dbReference type="SAM" id="Phobius"/>
    </source>
</evidence>
<feature type="transmembrane region" description="Helical" evidence="9">
    <location>
        <begin position="498"/>
        <end position="516"/>
    </location>
</feature>
<dbReference type="Pfam" id="PF00230">
    <property type="entry name" value="MIP"/>
    <property type="match status" value="1"/>
</dbReference>
<comment type="subcellular location">
    <subcellularLocation>
        <location evidence="1">Membrane</location>
        <topology evidence="1">Multi-pass membrane protein</topology>
    </subcellularLocation>
</comment>
<evidence type="ECO:0000313" key="10">
    <source>
        <dbReference type="EMBL" id="KAG4424587.1"/>
    </source>
</evidence>
<dbReference type="InterPro" id="IPR023271">
    <property type="entry name" value="Aquaporin-like"/>
</dbReference>
<accession>A0A8H7WGY5</accession>
<keyword evidence="5" id="KW-0677">Repeat</keyword>
<dbReference type="GO" id="GO:0005886">
    <property type="term" value="C:plasma membrane"/>
    <property type="evidence" value="ECO:0007669"/>
    <property type="project" value="TreeGrafter"/>
</dbReference>
<dbReference type="PANTHER" id="PTHR43829">
    <property type="entry name" value="AQUAPORIN OR AQUAGLYCEROPORIN RELATED"/>
    <property type="match status" value="1"/>
</dbReference>
<comment type="similarity">
    <text evidence="2">Belongs to the MIP/aquaporin (TC 1.A.8) family.</text>
</comment>
<evidence type="ECO:0000256" key="6">
    <source>
        <dbReference type="ARBA" id="ARBA00022989"/>
    </source>
</evidence>
<dbReference type="PRINTS" id="PR00783">
    <property type="entry name" value="MINTRINSICP"/>
</dbReference>
<evidence type="ECO:0000256" key="8">
    <source>
        <dbReference type="SAM" id="MobiDB-lite"/>
    </source>
</evidence>
<dbReference type="GO" id="GO:0015254">
    <property type="term" value="F:glycerol channel activity"/>
    <property type="evidence" value="ECO:0007669"/>
    <property type="project" value="TreeGrafter"/>
</dbReference>
<keyword evidence="3" id="KW-0813">Transport</keyword>
<dbReference type="InterPro" id="IPR000425">
    <property type="entry name" value="MIP"/>
</dbReference>
<feature type="region of interest" description="Disordered" evidence="8">
    <location>
        <begin position="127"/>
        <end position="147"/>
    </location>
</feature>
<evidence type="ECO:0000256" key="1">
    <source>
        <dbReference type="ARBA" id="ARBA00004141"/>
    </source>
</evidence>
<feature type="region of interest" description="Disordered" evidence="8">
    <location>
        <begin position="1"/>
        <end position="93"/>
    </location>
</feature>
<dbReference type="CDD" id="cd00333">
    <property type="entry name" value="MIP"/>
    <property type="match status" value="1"/>
</dbReference>
<evidence type="ECO:0008006" key="12">
    <source>
        <dbReference type="Google" id="ProtNLM"/>
    </source>
</evidence>
<evidence type="ECO:0000256" key="7">
    <source>
        <dbReference type="ARBA" id="ARBA00023136"/>
    </source>
</evidence>
<evidence type="ECO:0000256" key="5">
    <source>
        <dbReference type="ARBA" id="ARBA00022737"/>
    </source>
</evidence>
<keyword evidence="11" id="KW-1185">Reference proteome</keyword>
<name>A0A8H7WGY5_9HELO</name>
<keyword evidence="4 9" id="KW-0812">Transmembrane</keyword>
<feature type="region of interest" description="Disordered" evidence="8">
    <location>
        <begin position="170"/>
        <end position="220"/>
    </location>
</feature>
<evidence type="ECO:0000313" key="11">
    <source>
        <dbReference type="Proteomes" id="UP000664132"/>
    </source>
</evidence>
<dbReference type="EMBL" id="JAFJYH010000019">
    <property type="protein sequence ID" value="KAG4424587.1"/>
    <property type="molecule type" value="Genomic_DNA"/>
</dbReference>
<keyword evidence="6 9" id="KW-1133">Transmembrane helix</keyword>
<sequence length="612" mass="66034">MEDPQENPSSRTQRDVPVLSYGRPHRNSSTRIPTYQHTDNPPRDHLRSNRAGNLSRLGTQQSTRRPPRHQPPRQPFSLAGSRIPPNHGGSYIDPDYHEYNPRYQKDFNTPLWGLAKPLPRVVRQGMRRGRSHAGQGTVEDAEAEIEEPGDSEAIPQLGMINDQRADVGKDAVGQREESRERGYGHHRTNTGGTAQKVKSNGTVVDPNSSPLYERGNPMEQWGDCAVPKQGSDPFDDRAGDLGDRCMNRLSSVKEEPSEPVSNSSFASFEGHRAIVDPADIDLEAGEKFDEWPVEDGEEEQYLDEERNMHNSWAEFRARYREPLAECLATMVAVLLGLCTNLAVQTSNETSGIYLSSNWAWGLGVTIGIYIAGGISGAHLNPAISLMLCLYRGFPFRKAMVYITAQVFGAFLAGIIAYGVYKDAIGAFNTTGGSVGADGGSASPVGLSAGGTGTSFFSQPAAFAGVGTGFANEFVATAILACAILALGDDSNAPPGAGMHALIVGLLVTVLSMAFGYNTGPCLNPARDFGPRIAAAVVGYGGEVFTVESAWWIYGAWGGTVSGGLVGGLFYDAAIFVGGESPVNYPRGKRRVIKRKTADGAKRSWWRFKQTIA</sequence>
<dbReference type="Proteomes" id="UP000664132">
    <property type="component" value="Unassembled WGS sequence"/>
</dbReference>
<proteinExistence type="inferred from homology"/>
<feature type="transmembrane region" description="Helical" evidence="9">
    <location>
        <begin position="323"/>
        <end position="343"/>
    </location>
</feature>
<dbReference type="SUPFAM" id="SSF81338">
    <property type="entry name" value="Aquaporin-like"/>
    <property type="match status" value="1"/>
</dbReference>
<feature type="compositionally biased region" description="Polar residues" evidence="8">
    <location>
        <begin position="50"/>
        <end position="59"/>
    </location>
</feature>
<feature type="compositionally biased region" description="Basic and acidic residues" evidence="8">
    <location>
        <begin position="170"/>
        <end position="183"/>
    </location>
</feature>
<organism evidence="10 11">
    <name type="scientific">Cadophora malorum</name>
    <dbReference type="NCBI Taxonomy" id="108018"/>
    <lineage>
        <taxon>Eukaryota</taxon>
        <taxon>Fungi</taxon>
        <taxon>Dikarya</taxon>
        <taxon>Ascomycota</taxon>
        <taxon>Pezizomycotina</taxon>
        <taxon>Leotiomycetes</taxon>
        <taxon>Helotiales</taxon>
        <taxon>Ploettnerulaceae</taxon>
        <taxon>Cadophora</taxon>
    </lineage>
</organism>
<dbReference type="AlphaFoldDB" id="A0A8H7WGY5"/>
<feature type="transmembrane region" description="Helical" evidence="9">
    <location>
        <begin position="358"/>
        <end position="377"/>
    </location>
</feature>
<dbReference type="Gene3D" id="1.20.1080.10">
    <property type="entry name" value="Glycerol uptake facilitator protein"/>
    <property type="match status" value="1"/>
</dbReference>
<feature type="compositionally biased region" description="Polar residues" evidence="8">
    <location>
        <begin position="29"/>
        <end position="39"/>
    </location>
</feature>
<dbReference type="GO" id="GO:0015250">
    <property type="term" value="F:water channel activity"/>
    <property type="evidence" value="ECO:0007669"/>
    <property type="project" value="TreeGrafter"/>
</dbReference>
<dbReference type="OrthoDB" id="3222at2759"/>
<dbReference type="InterPro" id="IPR050363">
    <property type="entry name" value="MIP/Aquaporin"/>
</dbReference>
<evidence type="ECO:0000256" key="4">
    <source>
        <dbReference type="ARBA" id="ARBA00022692"/>
    </source>
</evidence>
<evidence type="ECO:0000256" key="3">
    <source>
        <dbReference type="ARBA" id="ARBA00022448"/>
    </source>
</evidence>
<feature type="compositionally biased region" description="Polar residues" evidence="8">
    <location>
        <begin position="189"/>
        <end position="210"/>
    </location>
</feature>
<feature type="compositionally biased region" description="Polar residues" evidence="8">
    <location>
        <begin position="1"/>
        <end position="11"/>
    </location>
</feature>
<reference evidence="10" key="1">
    <citation type="submission" date="2021-02" db="EMBL/GenBank/DDBJ databases">
        <title>Genome sequence Cadophora malorum strain M34.</title>
        <authorList>
            <person name="Stefanovic E."/>
            <person name="Vu D."/>
            <person name="Scully C."/>
            <person name="Dijksterhuis J."/>
            <person name="Roader J."/>
            <person name="Houbraken J."/>
        </authorList>
    </citation>
    <scope>NUCLEOTIDE SEQUENCE</scope>
    <source>
        <strain evidence="10">M34</strain>
    </source>
</reference>
<gene>
    <name evidence="10" type="ORF">IFR04_002297</name>
</gene>
<evidence type="ECO:0000256" key="2">
    <source>
        <dbReference type="ARBA" id="ARBA00006175"/>
    </source>
</evidence>
<protein>
    <recommendedName>
        <fullName evidence="12">Aquaporin-like protein</fullName>
    </recommendedName>
</protein>
<feature type="transmembrane region" description="Helical" evidence="9">
    <location>
        <begin position="398"/>
        <end position="420"/>
    </location>
</feature>